<evidence type="ECO:0000256" key="3">
    <source>
        <dbReference type="ARBA" id="ARBA00022692"/>
    </source>
</evidence>
<comment type="subcellular location">
    <subcellularLocation>
        <location evidence="1 7">Endoplasmic reticulum membrane</location>
        <topology evidence="1 7">Multi-pass membrane protein</topology>
    </subcellularLocation>
</comment>
<feature type="transmembrane region" description="Helical" evidence="7">
    <location>
        <begin position="43"/>
        <end position="66"/>
    </location>
</feature>
<organism evidence="10 11">
    <name type="scientific">Armadillidium nasatum</name>
    <dbReference type="NCBI Taxonomy" id="96803"/>
    <lineage>
        <taxon>Eukaryota</taxon>
        <taxon>Metazoa</taxon>
        <taxon>Ecdysozoa</taxon>
        <taxon>Arthropoda</taxon>
        <taxon>Crustacea</taxon>
        <taxon>Multicrustacea</taxon>
        <taxon>Malacostraca</taxon>
        <taxon>Eumalacostraca</taxon>
        <taxon>Peracarida</taxon>
        <taxon>Isopoda</taxon>
        <taxon>Oniscidea</taxon>
        <taxon>Crinocheta</taxon>
        <taxon>Armadillidiidae</taxon>
        <taxon>Armadillidium</taxon>
    </lineage>
</organism>
<evidence type="ECO:0000256" key="5">
    <source>
        <dbReference type="ARBA" id="ARBA00022989"/>
    </source>
</evidence>
<feature type="domain" description="Lipase maturation factor 1/2 C-terminal" evidence="9">
    <location>
        <begin position="94"/>
        <end position="211"/>
    </location>
</feature>
<comment type="caution">
    <text evidence="7">Lacks conserved residue(s) required for the propagation of feature annotation.</text>
</comment>
<evidence type="ECO:0000256" key="4">
    <source>
        <dbReference type="ARBA" id="ARBA00022824"/>
    </source>
</evidence>
<sequence length="231" mass="27316">MSWVSVWGLRWLIVRIMLGAGLIKLRGDRCWRELTCMDYHYEVILIISGNLSFLNWLTIVPSIAFFDDKCLAFLFSRKMRSKVSQLQISGGTEGTHSEEPTFPNATWLEYEFKCKPGNLKRRPCLISPYHYRLDWLMYEQNPWLVHLAGRFLKNDGEINGLIEYNPFLDENRKPPLHIKADLYLYNYAPIGSAEAARGQWYKRKYVRNYLPPVNLKLLKSVFREMGWQRTR</sequence>
<dbReference type="GO" id="GO:0051604">
    <property type="term" value="P:protein maturation"/>
    <property type="evidence" value="ECO:0007669"/>
    <property type="project" value="InterPro"/>
</dbReference>
<evidence type="ECO:0000259" key="8">
    <source>
        <dbReference type="Pfam" id="PF06762"/>
    </source>
</evidence>
<feature type="domain" description="Lipase maturation factor 1/2 N-terminal" evidence="8">
    <location>
        <begin position="2"/>
        <end position="42"/>
    </location>
</feature>
<proteinExistence type="inferred from homology"/>
<evidence type="ECO:0000256" key="2">
    <source>
        <dbReference type="ARBA" id="ARBA00005512"/>
    </source>
</evidence>
<evidence type="ECO:0000256" key="1">
    <source>
        <dbReference type="ARBA" id="ARBA00004477"/>
    </source>
</evidence>
<gene>
    <name evidence="10" type="primary">LMF1</name>
    <name evidence="10" type="ORF">Anas_12912</name>
</gene>
<evidence type="ECO:0000256" key="6">
    <source>
        <dbReference type="ARBA" id="ARBA00023136"/>
    </source>
</evidence>
<dbReference type="EMBL" id="SEYY01014853">
    <property type="protein sequence ID" value="KAB7500197.1"/>
    <property type="molecule type" value="Genomic_DNA"/>
</dbReference>
<comment type="function">
    <text evidence="7">Involved in the maturation of specific proteins in the endoplasmic reticulum.</text>
</comment>
<evidence type="ECO:0000256" key="7">
    <source>
        <dbReference type="RuleBase" id="RU361229"/>
    </source>
</evidence>
<name>A0A5N5T230_9CRUS</name>
<dbReference type="InterPro" id="IPR057434">
    <property type="entry name" value="LMF1/2_N"/>
</dbReference>
<keyword evidence="4 7" id="KW-0256">Endoplasmic reticulum</keyword>
<keyword evidence="11" id="KW-1185">Reference proteome</keyword>
<evidence type="ECO:0000313" key="10">
    <source>
        <dbReference type="EMBL" id="KAB7500197.1"/>
    </source>
</evidence>
<dbReference type="Pfam" id="PF25179">
    <property type="entry name" value="LMF1_C"/>
    <property type="match status" value="1"/>
</dbReference>
<dbReference type="AlphaFoldDB" id="A0A5N5T230"/>
<keyword evidence="5 7" id="KW-1133">Transmembrane helix</keyword>
<evidence type="ECO:0000313" key="11">
    <source>
        <dbReference type="Proteomes" id="UP000326759"/>
    </source>
</evidence>
<dbReference type="PANTHER" id="PTHR14463:SF10">
    <property type="entry name" value="LIPASE MATURATION FACTOR 1"/>
    <property type="match status" value="1"/>
</dbReference>
<dbReference type="InterPro" id="IPR057433">
    <property type="entry name" value="LMF1/2_C"/>
</dbReference>
<dbReference type="GO" id="GO:0005789">
    <property type="term" value="C:endoplasmic reticulum membrane"/>
    <property type="evidence" value="ECO:0007669"/>
    <property type="project" value="UniProtKB-SubCell"/>
</dbReference>
<keyword evidence="6 7" id="KW-0472">Membrane</keyword>
<protein>
    <recommendedName>
        <fullName evidence="7">Lipase maturation factor</fullName>
    </recommendedName>
</protein>
<dbReference type="PANTHER" id="PTHR14463">
    <property type="entry name" value="LIPASE MATURATION FACTOR"/>
    <property type="match status" value="1"/>
</dbReference>
<keyword evidence="3 7" id="KW-0812">Transmembrane</keyword>
<reference evidence="10 11" key="1">
    <citation type="journal article" date="2019" name="PLoS Biol.">
        <title>Sex chromosomes control vertical transmission of feminizing Wolbachia symbionts in an isopod.</title>
        <authorList>
            <person name="Becking T."/>
            <person name="Chebbi M.A."/>
            <person name="Giraud I."/>
            <person name="Moumen B."/>
            <person name="Laverre T."/>
            <person name="Caubet Y."/>
            <person name="Peccoud J."/>
            <person name="Gilbert C."/>
            <person name="Cordaux R."/>
        </authorList>
    </citation>
    <scope>NUCLEOTIDE SEQUENCE [LARGE SCALE GENOMIC DNA]</scope>
    <source>
        <strain evidence="10">ANa2</strain>
        <tissue evidence="10">Whole body excluding digestive tract and cuticle</tissue>
    </source>
</reference>
<accession>A0A5N5T230</accession>
<comment type="caution">
    <text evidence="10">The sequence shown here is derived from an EMBL/GenBank/DDBJ whole genome shotgun (WGS) entry which is preliminary data.</text>
</comment>
<comment type="similarity">
    <text evidence="2 7">Belongs to the lipase maturation factor family.</text>
</comment>
<dbReference type="OrthoDB" id="434126at2759"/>
<dbReference type="Proteomes" id="UP000326759">
    <property type="component" value="Unassembled WGS sequence"/>
</dbReference>
<dbReference type="Pfam" id="PF06762">
    <property type="entry name" value="LMF1"/>
    <property type="match status" value="1"/>
</dbReference>
<evidence type="ECO:0000259" key="9">
    <source>
        <dbReference type="Pfam" id="PF25179"/>
    </source>
</evidence>
<feature type="transmembrane region" description="Helical" evidence="7">
    <location>
        <begin position="6"/>
        <end position="23"/>
    </location>
</feature>
<dbReference type="InterPro" id="IPR009613">
    <property type="entry name" value="LMF"/>
</dbReference>